<protein>
    <recommendedName>
        <fullName evidence="4">Flagellin N-terminal-like domain-containing protein</fullName>
    </recommendedName>
</protein>
<dbReference type="RefSeq" id="WP_267646611.1">
    <property type="nucleotide sequence ID" value="NZ_JANHGR010000001.1"/>
</dbReference>
<keyword evidence="1" id="KW-0472">Membrane</keyword>
<sequence length="168" mass="17859">MRTPRDGAADRGQTVLDYAIGMGVFFIALAFVIATIPGMFAPFVGTGDTLVADRVATTAATERLGSPDDPYVLDRDCTVAFFEQVNGGDAAPSNCRFDTTATTLNGVFGLDDTESIQLRIEDADRQPATLDGVTLEAGEDPPSSTSVTTARRTVGIDGATYWLEVRAW</sequence>
<dbReference type="Pfam" id="PF23958">
    <property type="entry name" value="DUF7287"/>
    <property type="match status" value="1"/>
</dbReference>
<dbReference type="InterPro" id="IPR056613">
    <property type="entry name" value="DUF7287"/>
</dbReference>
<name>A0ABD6BQL6_9EURY</name>
<proteinExistence type="predicted"/>
<dbReference type="Proteomes" id="UP001597139">
    <property type="component" value="Unassembled WGS sequence"/>
</dbReference>
<accession>A0ABD6BQL6</accession>
<evidence type="ECO:0000256" key="1">
    <source>
        <dbReference type="SAM" id="Phobius"/>
    </source>
</evidence>
<keyword evidence="3" id="KW-1185">Reference proteome</keyword>
<keyword evidence="1" id="KW-0812">Transmembrane</keyword>
<dbReference type="AlphaFoldDB" id="A0ABD6BQL6"/>
<evidence type="ECO:0008006" key="4">
    <source>
        <dbReference type="Google" id="ProtNLM"/>
    </source>
</evidence>
<dbReference type="EMBL" id="JBHUCZ010000002">
    <property type="protein sequence ID" value="MFD1566945.1"/>
    <property type="molecule type" value="Genomic_DNA"/>
</dbReference>
<gene>
    <name evidence="2" type="ORF">ACFSAU_05520</name>
</gene>
<organism evidence="2 3">
    <name type="scientific">Halolamina litorea</name>
    <dbReference type="NCBI Taxonomy" id="1515593"/>
    <lineage>
        <taxon>Archaea</taxon>
        <taxon>Methanobacteriati</taxon>
        <taxon>Methanobacteriota</taxon>
        <taxon>Stenosarchaea group</taxon>
        <taxon>Halobacteria</taxon>
        <taxon>Halobacteriales</taxon>
        <taxon>Haloferacaceae</taxon>
    </lineage>
</organism>
<evidence type="ECO:0000313" key="2">
    <source>
        <dbReference type="EMBL" id="MFD1566945.1"/>
    </source>
</evidence>
<evidence type="ECO:0000313" key="3">
    <source>
        <dbReference type="Proteomes" id="UP001597139"/>
    </source>
</evidence>
<reference evidence="2 3" key="1">
    <citation type="journal article" date="2019" name="Int. J. Syst. Evol. Microbiol.">
        <title>The Global Catalogue of Microorganisms (GCM) 10K type strain sequencing project: providing services to taxonomists for standard genome sequencing and annotation.</title>
        <authorList>
            <consortium name="The Broad Institute Genomics Platform"/>
            <consortium name="The Broad Institute Genome Sequencing Center for Infectious Disease"/>
            <person name="Wu L."/>
            <person name="Ma J."/>
        </authorList>
    </citation>
    <scope>NUCLEOTIDE SEQUENCE [LARGE SCALE GENOMIC DNA]</scope>
    <source>
        <strain evidence="2 3">CGMCC 1.12859</strain>
    </source>
</reference>
<keyword evidence="1" id="KW-1133">Transmembrane helix</keyword>
<comment type="caution">
    <text evidence="2">The sequence shown here is derived from an EMBL/GenBank/DDBJ whole genome shotgun (WGS) entry which is preliminary data.</text>
</comment>
<feature type="transmembrane region" description="Helical" evidence="1">
    <location>
        <begin position="20"/>
        <end position="44"/>
    </location>
</feature>